<feature type="transmembrane region" description="Helical" evidence="5">
    <location>
        <begin position="21"/>
        <end position="41"/>
    </location>
</feature>
<dbReference type="PANTHER" id="PTHR11040">
    <property type="entry name" value="ZINC/IRON TRANSPORTER"/>
    <property type="match status" value="1"/>
</dbReference>
<reference evidence="7" key="1">
    <citation type="journal article" date="2010" name="Genome Biol.">
        <title>Genome sequence of the necrotrophic plant pathogen Pythium ultimum reveals original pathogenicity mechanisms and effector repertoire.</title>
        <authorList>
            <person name="Levesque C.A."/>
            <person name="Brouwer H."/>
            <person name="Cano L."/>
            <person name="Hamilton J.P."/>
            <person name="Holt C."/>
            <person name="Huitema E."/>
            <person name="Raffaele S."/>
            <person name="Robideau G.P."/>
            <person name="Thines M."/>
            <person name="Win J."/>
            <person name="Zerillo M.M."/>
            <person name="Beakes G.W."/>
            <person name="Boore J.L."/>
            <person name="Busam D."/>
            <person name="Dumas B."/>
            <person name="Ferriera S."/>
            <person name="Fuerstenberg S.I."/>
            <person name="Gachon C.M."/>
            <person name="Gaulin E."/>
            <person name="Govers F."/>
            <person name="Grenville-Briggs L."/>
            <person name="Horner N."/>
            <person name="Hostetler J."/>
            <person name="Jiang R.H."/>
            <person name="Johnson J."/>
            <person name="Krajaejun T."/>
            <person name="Lin H."/>
            <person name="Meijer H.J."/>
            <person name="Moore B."/>
            <person name="Morris P."/>
            <person name="Phuntmart V."/>
            <person name="Puiu D."/>
            <person name="Shetty J."/>
            <person name="Stajich J.E."/>
            <person name="Tripathy S."/>
            <person name="Wawra S."/>
            <person name="van West P."/>
            <person name="Whitty B.R."/>
            <person name="Coutinho P.M."/>
            <person name="Henrissat B."/>
            <person name="Martin F."/>
            <person name="Thomas P.D."/>
            <person name="Tyler B.M."/>
            <person name="De Vries R.P."/>
            <person name="Kamoun S."/>
            <person name="Yandell M."/>
            <person name="Tisserat N."/>
            <person name="Buell C.R."/>
        </authorList>
    </citation>
    <scope>NUCLEOTIDE SEQUENCE</scope>
    <source>
        <strain evidence="7">DAOM:BR144</strain>
    </source>
</reference>
<dbReference type="OMA" id="SMYRVQI"/>
<protein>
    <recommendedName>
        <fullName evidence="8">Zinc/iron permease</fullName>
    </recommendedName>
</protein>
<feature type="transmembrane region" description="Helical" evidence="5">
    <location>
        <begin position="53"/>
        <end position="74"/>
    </location>
</feature>
<keyword evidence="2 5" id="KW-0812">Transmembrane</keyword>
<keyword evidence="3 5" id="KW-1133">Transmembrane helix</keyword>
<organism evidence="6 7">
    <name type="scientific">Globisporangium ultimum (strain ATCC 200006 / CBS 805.95 / DAOM BR144)</name>
    <name type="common">Pythium ultimum</name>
    <dbReference type="NCBI Taxonomy" id="431595"/>
    <lineage>
        <taxon>Eukaryota</taxon>
        <taxon>Sar</taxon>
        <taxon>Stramenopiles</taxon>
        <taxon>Oomycota</taxon>
        <taxon>Peronosporomycetes</taxon>
        <taxon>Pythiales</taxon>
        <taxon>Pythiaceae</taxon>
        <taxon>Globisporangium</taxon>
    </lineage>
</organism>
<dbReference type="VEuPathDB" id="FungiDB:PYU1_G004821"/>
<evidence type="ECO:0000313" key="6">
    <source>
        <dbReference type="EnsemblProtists" id="PYU1_T004832"/>
    </source>
</evidence>
<dbReference type="Proteomes" id="UP000019132">
    <property type="component" value="Unassembled WGS sequence"/>
</dbReference>
<keyword evidence="4 5" id="KW-0472">Membrane</keyword>
<evidence type="ECO:0000256" key="2">
    <source>
        <dbReference type="ARBA" id="ARBA00022692"/>
    </source>
</evidence>
<proteinExistence type="predicted"/>
<name>K3WIP0_GLOUD</name>
<feature type="transmembrane region" description="Helical" evidence="5">
    <location>
        <begin position="325"/>
        <end position="346"/>
    </location>
</feature>
<accession>K3WIP0</accession>
<feature type="transmembrane region" description="Helical" evidence="5">
    <location>
        <begin position="260"/>
        <end position="279"/>
    </location>
</feature>
<reference evidence="7" key="2">
    <citation type="submission" date="2010-04" db="EMBL/GenBank/DDBJ databases">
        <authorList>
            <person name="Buell R."/>
            <person name="Hamilton J."/>
            <person name="Hostetler J."/>
        </authorList>
    </citation>
    <scope>NUCLEOTIDE SEQUENCE [LARGE SCALE GENOMIC DNA]</scope>
    <source>
        <strain evidence="7">DAOM:BR144</strain>
    </source>
</reference>
<dbReference type="EnsemblProtists" id="PYU1_T004832">
    <property type="protein sequence ID" value="PYU1_T004832"/>
    <property type="gene ID" value="PYU1_G004821"/>
</dbReference>
<dbReference type="GO" id="GO:0005385">
    <property type="term" value="F:zinc ion transmembrane transporter activity"/>
    <property type="evidence" value="ECO:0007669"/>
    <property type="project" value="TreeGrafter"/>
</dbReference>
<dbReference type="InParanoid" id="K3WIP0"/>
<dbReference type="AlphaFoldDB" id="K3WIP0"/>
<evidence type="ECO:0000313" key="7">
    <source>
        <dbReference type="Proteomes" id="UP000019132"/>
    </source>
</evidence>
<comment type="subcellular location">
    <subcellularLocation>
        <location evidence="1">Membrane</location>
        <topology evidence="1">Multi-pass membrane protein</topology>
    </subcellularLocation>
</comment>
<dbReference type="EMBL" id="GL376564">
    <property type="status" value="NOT_ANNOTATED_CDS"/>
    <property type="molecule type" value="Genomic_DNA"/>
</dbReference>
<keyword evidence="7" id="KW-1185">Reference proteome</keyword>
<dbReference type="PANTHER" id="PTHR11040:SF212">
    <property type="entry name" value="ZINC_IRON PERMEASE"/>
    <property type="match status" value="1"/>
</dbReference>
<dbReference type="InterPro" id="IPR003689">
    <property type="entry name" value="ZIP"/>
</dbReference>
<feature type="transmembrane region" description="Helical" evidence="5">
    <location>
        <begin position="101"/>
        <end position="119"/>
    </location>
</feature>
<dbReference type="eggNOG" id="KOG1558">
    <property type="taxonomic scope" value="Eukaryota"/>
</dbReference>
<evidence type="ECO:0000256" key="1">
    <source>
        <dbReference type="ARBA" id="ARBA00004141"/>
    </source>
</evidence>
<dbReference type="STRING" id="431595.K3WIP0"/>
<dbReference type="GO" id="GO:0005886">
    <property type="term" value="C:plasma membrane"/>
    <property type="evidence" value="ECO:0007669"/>
    <property type="project" value="TreeGrafter"/>
</dbReference>
<evidence type="ECO:0000256" key="4">
    <source>
        <dbReference type="ARBA" id="ARBA00023136"/>
    </source>
</evidence>
<reference evidence="6" key="3">
    <citation type="submission" date="2015-02" db="UniProtKB">
        <authorList>
            <consortium name="EnsemblProtists"/>
        </authorList>
    </citation>
    <scope>IDENTIFICATION</scope>
    <source>
        <strain evidence="6">DAOM BR144</strain>
    </source>
</reference>
<dbReference type="Pfam" id="PF02535">
    <property type="entry name" value="Zip"/>
    <property type="match status" value="1"/>
</dbReference>
<evidence type="ECO:0000256" key="5">
    <source>
        <dbReference type="SAM" id="Phobius"/>
    </source>
</evidence>
<evidence type="ECO:0000256" key="3">
    <source>
        <dbReference type="ARBA" id="ARBA00022989"/>
    </source>
</evidence>
<evidence type="ECO:0008006" key="8">
    <source>
        <dbReference type="Google" id="ProtNLM"/>
    </source>
</evidence>
<sequence>MVLAAADAATASNAHIRMFKYVIMAVLLVITVASSLVPLWISQHGTSTSRHLLTRKLPFATAGVFIGSGLLHLLPDSVKMYNSVLLSMETPPAHWMREFPVIYFLCALGCMVVWSVDLLNMGDSAKMMAVASAARPNYETSICRVQIPAVTTFGLRNRSISADGWKHHSKRADHVGCCSCGTIPPLAKSPFHRATKIEETTCLLLPNGLELVGESSVRRYSFEHEDKTTCMDDESDDTVSGEHPHATVSEHVVFSGESPLLPYLLAALFSVHSLIAGFALGVNSSLDRTAIATTVAIFSHKFIEAMSVGANFARAKQNIDQDRSVAVLTLYSCMTPLGIFLGMLLSSTLQGTHAHVVESVALSIASGSFIYLAFHELSEEDAGQETSAAEKMLLFSIGLGSMAALAVWA</sequence>
<dbReference type="HOGENOM" id="CLU_673519_0_0_1"/>
<feature type="transmembrane region" description="Helical" evidence="5">
    <location>
        <begin position="392"/>
        <end position="408"/>
    </location>
</feature>
<feature type="transmembrane region" description="Helical" evidence="5">
    <location>
        <begin position="352"/>
        <end position="372"/>
    </location>
</feature>